<dbReference type="EMBL" id="BARS01046871">
    <property type="protein sequence ID" value="GAG33850.1"/>
    <property type="molecule type" value="Genomic_DNA"/>
</dbReference>
<comment type="caution">
    <text evidence="1">The sequence shown here is derived from an EMBL/GenBank/DDBJ whole genome shotgun (WGS) entry which is preliminary data.</text>
</comment>
<protein>
    <submittedName>
        <fullName evidence="1">Uncharacterized protein</fullName>
    </submittedName>
</protein>
<evidence type="ECO:0000313" key="1">
    <source>
        <dbReference type="EMBL" id="GAG33850.1"/>
    </source>
</evidence>
<reference evidence="1" key="1">
    <citation type="journal article" date="2014" name="Front. Microbiol.">
        <title>High frequency of phylogenetically diverse reductive dehalogenase-homologous genes in deep subseafloor sedimentary metagenomes.</title>
        <authorList>
            <person name="Kawai M."/>
            <person name="Futagami T."/>
            <person name="Toyoda A."/>
            <person name="Takaki Y."/>
            <person name="Nishi S."/>
            <person name="Hori S."/>
            <person name="Arai W."/>
            <person name="Tsubouchi T."/>
            <person name="Morono Y."/>
            <person name="Uchiyama I."/>
            <person name="Ito T."/>
            <person name="Fujiyama A."/>
            <person name="Inagaki F."/>
            <person name="Takami H."/>
        </authorList>
    </citation>
    <scope>NUCLEOTIDE SEQUENCE</scope>
    <source>
        <strain evidence="1">Expedition CK06-06</strain>
    </source>
</reference>
<name>X0WT66_9ZZZZ</name>
<proteinExistence type="predicted"/>
<dbReference type="Gene3D" id="3.40.50.300">
    <property type="entry name" value="P-loop containing nucleotide triphosphate hydrolases"/>
    <property type="match status" value="1"/>
</dbReference>
<sequence length="50" mass="5586">MIVGASGDDVIKQQAIKEGMKTLHKRTVDEVLNGVTTLKEMMRVVEVRTE</sequence>
<dbReference type="AlphaFoldDB" id="X0WT66"/>
<gene>
    <name evidence="1" type="ORF">S01H1_70474</name>
</gene>
<accession>X0WT66</accession>
<organism evidence="1">
    <name type="scientific">marine sediment metagenome</name>
    <dbReference type="NCBI Taxonomy" id="412755"/>
    <lineage>
        <taxon>unclassified sequences</taxon>
        <taxon>metagenomes</taxon>
        <taxon>ecological metagenomes</taxon>
    </lineage>
</organism>
<dbReference type="InterPro" id="IPR027417">
    <property type="entry name" value="P-loop_NTPase"/>
</dbReference>